<evidence type="ECO:0000313" key="6">
    <source>
        <dbReference type="Proteomes" id="UP000811844"/>
    </source>
</evidence>
<dbReference type="PANTHER" id="PTHR47514:SF1">
    <property type="entry name" value="TRANSKETOLASE N-TERMINAL SECTION-RELATED"/>
    <property type="match status" value="1"/>
</dbReference>
<dbReference type="Gene3D" id="3.40.50.970">
    <property type="match status" value="1"/>
</dbReference>
<sequence>MSHQLDTLASQIRKDAIWSIYHAKSGHPGGVLSCVDILTVLFHDVLAPVEKRLGSYSDDFFILSKGHAAPALYAVAASKGLCERAQLKGLRKIESSFQGHPDVTHLPWVEVSTGSLGQGISVATGIAKSQKLLNSAQHVFALLGDGEMQEGQVWEAAMFAAHHKLNNLTAIVDYNKLQSDASNDDICALEPLADKWRAFGWQVVEVDGHDIDALQQHLHASKHNKAQSPMVIIAHTIKGKGVDFMEDIPLWHGSVTLTDKQYEDAMLALGCSAQEIKEYENV</sequence>
<accession>A0ABS5HY80</accession>
<comment type="caution">
    <text evidence="5">The sequence shown here is derived from an EMBL/GenBank/DDBJ whole genome shotgun (WGS) entry which is preliminary data.</text>
</comment>
<dbReference type="RefSeq" id="WP_153660858.1">
    <property type="nucleotide sequence ID" value="NZ_JAAIKR010000001.1"/>
</dbReference>
<dbReference type="Pfam" id="PF00456">
    <property type="entry name" value="Transketolase_N"/>
    <property type="match status" value="1"/>
</dbReference>
<name>A0ABS5HY80_9GAMM</name>
<dbReference type="Proteomes" id="UP000811844">
    <property type="component" value="Unassembled WGS sequence"/>
</dbReference>
<evidence type="ECO:0000256" key="1">
    <source>
        <dbReference type="ARBA" id="ARBA00001964"/>
    </source>
</evidence>
<evidence type="ECO:0000259" key="4">
    <source>
        <dbReference type="Pfam" id="PF00456"/>
    </source>
</evidence>
<gene>
    <name evidence="5" type="ORF">G3R48_01860</name>
</gene>
<dbReference type="EMBL" id="JAAIKR010000001">
    <property type="protein sequence ID" value="MBR9726735.1"/>
    <property type="molecule type" value="Genomic_DNA"/>
</dbReference>
<protein>
    <submittedName>
        <fullName evidence="5">Transketolase</fullName>
    </submittedName>
</protein>
<proteinExistence type="inferred from homology"/>
<comment type="similarity">
    <text evidence="2">Belongs to the transketolase family.</text>
</comment>
<feature type="domain" description="Transketolase N-terminal" evidence="4">
    <location>
        <begin position="8"/>
        <end position="271"/>
    </location>
</feature>
<dbReference type="SUPFAM" id="SSF52518">
    <property type="entry name" value="Thiamin diphosphate-binding fold (THDP-binding)"/>
    <property type="match status" value="1"/>
</dbReference>
<comment type="cofactor">
    <cofactor evidence="1">
        <name>thiamine diphosphate</name>
        <dbReference type="ChEBI" id="CHEBI:58937"/>
    </cofactor>
</comment>
<evidence type="ECO:0000256" key="2">
    <source>
        <dbReference type="ARBA" id="ARBA00007131"/>
    </source>
</evidence>
<dbReference type="CDD" id="cd02012">
    <property type="entry name" value="TPP_TK"/>
    <property type="match status" value="1"/>
</dbReference>
<dbReference type="PANTHER" id="PTHR47514">
    <property type="entry name" value="TRANSKETOLASE N-TERMINAL SECTION-RELATED"/>
    <property type="match status" value="1"/>
</dbReference>
<evidence type="ECO:0000313" key="5">
    <source>
        <dbReference type="EMBL" id="MBR9726735.1"/>
    </source>
</evidence>
<dbReference type="InterPro" id="IPR029061">
    <property type="entry name" value="THDP-binding"/>
</dbReference>
<keyword evidence="6" id="KW-1185">Reference proteome</keyword>
<keyword evidence="3" id="KW-0786">Thiamine pyrophosphate</keyword>
<evidence type="ECO:0000256" key="3">
    <source>
        <dbReference type="ARBA" id="ARBA00023052"/>
    </source>
</evidence>
<organism evidence="5 6">
    <name type="scientific">Shewanella intestini</name>
    <dbReference type="NCBI Taxonomy" id="2017544"/>
    <lineage>
        <taxon>Bacteria</taxon>
        <taxon>Pseudomonadati</taxon>
        <taxon>Pseudomonadota</taxon>
        <taxon>Gammaproteobacteria</taxon>
        <taxon>Alteromonadales</taxon>
        <taxon>Shewanellaceae</taxon>
        <taxon>Shewanella</taxon>
    </lineage>
</organism>
<dbReference type="InterPro" id="IPR005474">
    <property type="entry name" value="Transketolase_N"/>
</dbReference>
<reference evidence="5 6" key="1">
    <citation type="submission" date="2020-02" db="EMBL/GenBank/DDBJ databases">
        <title>Shewanella WXL01 sp. nov., a marine bacterium isolated from green algae in Luhuitou Fringing Reef (Northern South China Sea).</title>
        <authorList>
            <person name="Wang X."/>
        </authorList>
    </citation>
    <scope>NUCLEOTIDE SEQUENCE [LARGE SCALE GENOMIC DNA]</scope>
    <source>
        <strain evidence="5 6">MCCC 1A01895</strain>
    </source>
</reference>